<dbReference type="EMBL" id="NIDE01000017">
    <property type="protein sequence ID" value="OWK36579.1"/>
    <property type="molecule type" value="Genomic_DNA"/>
</dbReference>
<evidence type="ECO:0000256" key="1">
    <source>
        <dbReference type="SAM" id="MobiDB-lite"/>
    </source>
</evidence>
<protein>
    <submittedName>
        <fullName evidence="2">Uncharacterized protein</fullName>
    </submittedName>
</protein>
<gene>
    <name evidence="2" type="ORF">FRUB_09142</name>
</gene>
<organism evidence="2 3">
    <name type="scientific">Fimbriiglobus ruber</name>
    <dbReference type="NCBI Taxonomy" id="1908690"/>
    <lineage>
        <taxon>Bacteria</taxon>
        <taxon>Pseudomonadati</taxon>
        <taxon>Planctomycetota</taxon>
        <taxon>Planctomycetia</taxon>
        <taxon>Gemmatales</taxon>
        <taxon>Gemmataceae</taxon>
        <taxon>Fimbriiglobus</taxon>
    </lineage>
</organism>
<keyword evidence="3" id="KW-1185">Reference proteome</keyword>
<accession>A0A225DH94</accession>
<dbReference type="Proteomes" id="UP000214646">
    <property type="component" value="Unassembled WGS sequence"/>
</dbReference>
<evidence type="ECO:0000313" key="2">
    <source>
        <dbReference type="EMBL" id="OWK36579.1"/>
    </source>
</evidence>
<evidence type="ECO:0000313" key="3">
    <source>
        <dbReference type="Proteomes" id="UP000214646"/>
    </source>
</evidence>
<sequence>MDGDRTMHESEEGRHGKWLTEGTSLRLDREMSITQTL</sequence>
<name>A0A225DH94_9BACT</name>
<proteinExistence type="predicted"/>
<feature type="region of interest" description="Disordered" evidence="1">
    <location>
        <begin position="1"/>
        <end position="24"/>
    </location>
</feature>
<reference evidence="3" key="1">
    <citation type="submission" date="2017-06" db="EMBL/GenBank/DDBJ databases">
        <title>Genome analysis of Fimbriiglobus ruber SP5, the first member of the order Planctomycetales with confirmed chitinolytic capability.</title>
        <authorList>
            <person name="Ravin N.V."/>
            <person name="Rakitin A.L."/>
            <person name="Ivanova A.A."/>
            <person name="Beletsky A.V."/>
            <person name="Kulichevskaya I.S."/>
            <person name="Mardanov A.V."/>
            <person name="Dedysh S.N."/>
        </authorList>
    </citation>
    <scope>NUCLEOTIDE SEQUENCE [LARGE SCALE GENOMIC DNA]</scope>
    <source>
        <strain evidence="3">SP5</strain>
    </source>
</reference>
<comment type="caution">
    <text evidence="2">The sequence shown here is derived from an EMBL/GenBank/DDBJ whole genome shotgun (WGS) entry which is preliminary data.</text>
</comment>
<dbReference type="AlphaFoldDB" id="A0A225DH94"/>
<feature type="compositionally biased region" description="Basic and acidic residues" evidence="1">
    <location>
        <begin position="1"/>
        <end position="15"/>
    </location>
</feature>